<feature type="domain" description="DUF305" evidence="2">
    <location>
        <begin position="44"/>
        <end position="198"/>
    </location>
</feature>
<dbReference type="PANTHER" id="PTHR36933">
    <property type="entry name" value="SLL0788 PROTEIN"/>
    <property type="match status" value="1"/>
</dbReference>
<comment type="caution">
    <text evidence="3">The sequence shown here is derived from an EMBL/GenBank/DDBJ whole genome shotgun (WGS) entry which is preliminary data.</text>
</comment>
<accession>A0A8J7H3V6</accession>
<gene>
    <name evidence="3" type="ORF">IW245_006997</name>
</gene>
<evidence type="ECO:0000313" key="3">
    <source>
        <dbReference type="EMBL" id="MBG6140803.1"/>
    </source>
</evidence>
<dbReference type="InterPro" id="IPR005183">
    <property type="entry name" value="DUF305_CopM-like"/>
</dbReference>
<protein>
    <submittedName>
        <fullName evidence="3">Uncharacterized protein (DUF305 family)</fullName>
    </submittedName>
</protein>
<evidence type="ECO:0000256" key="1">
    <source>
        <dbReference type="SAM" id="SignalP"/>
    </source>
</evidence>
<proteinExistence type="predicted"/>
<keyword evidence="4" id="KW-1185">Reference proteome</keyword>
<feature type="signal peptide" evidence="1">
    <location>
        <begin position="1"/>
        <end position="31"/>
    </location>
</feature>
<organism evidence="3 4">
    <name type="scientific">Longispora fulva</name>
    <dbReference type="NCBI Taxonomy" id="619741"/>
    <lineage>
        <taxon>Bacteria</taxon>
        <taxon>Bacillati</taxon>
        <taxon>Actinomycetota</taxon>
        <taxon>Actinomycetes</taxon>
        <taxon>Micromonosporales</taxon>
        <taxon>Micromonosporaceae</taxon>
        <taxon>Longispora</taxon>
    </lineage>
</organism>
<dbReference type="AlphaFoldDB" id="A0A8J7H3V6"/>
<dbReference type="Pfam" id="PF03713">
    <property type="entry name" value="DUF305"/>
    <property type="match status" value="1"/>
</dbReference>
<keyword evidence="1" id="KW-0732">Signal</keyword>
<dbReference type="RefSeq" id="WP_197007309.1">
    <property type="nucleotide sequence ID" value="NZ_BONS01000019.1"/>
</dbReference>
<dbReference type="EMBL" id="JADOUF010000001">
    <property type="protein sequence ID" value="MBG6140803.1"/>
    <property type="molecule type" value="Genomic_DNA"/>
</dbReference>
<evidence type="ECO:0000313" key="4">
    <source>
        <dbReference type="Proteomes" id="UP000622552"/>
    </source>
</evidence>
<evidence type="ECO:0000259" key="2">
    <source>
        <dbReference type="Pfam" id="PF03713"/>
    </source>
</evidence>
<sequence>MSDVTTPPRARRWPLVLLAAVLALATGFALAQFWPSHPGDDSPEAGFARDMSSHHAQAVEIAMLAYDRATTPDLKNLGYDIALTQEAQIGTMSAWLIDWDLLPTGSRPRMAWMPDGSGLLVNGLMPGMATPAELTELRAATGPAFDILVCQLMLRHHLGGIHMVDGILKATDDPEVTRLATAMKAGQQKEIVTLREILTTLGAKPL</sequence>
<dbReference type="Proteomes" id="UP000622552">
    <property type="component" value="Unassembled WGS sequence"/>
</dbReference>
<dbReference type="Gene3D" id="1.20.1260.10">
    <property type="match status" value="1"/>
</dbReference>
<dbReference type="InterPro" id="IPR012347">
    <property type="entry name" value="Ferritin-like"/>
</dbReference>
<name>A0A8J7H3V6_9ACTN</name>
<feature type="chain" id="PRO_5035229847" evidence="1">
    <location>
        <begin position="32"/>
        <end position="206"/>
    </location>
</feature>
<dbReference type="PANTHER" id="PTHR36933:SF1">
    <property type="entry name" value="SLL0788 PROTEIN"/>
    <property type="match status" value="1"/>
</dbReference>
<reference evidence="3" key="1">
    <citation type="submission" date="2020-11" db="EMBL/GenBank/DDBJ databases">
        <title>Sequencing the genomes of 1000 actinobacteria strains.</title>
        <authorList>
            <person name="Klenk H.-P."/>
        </authorList>
    </citation>
    <scope>NUCLEOTIDE SEQUENCE</scope>
    <source>
        <strain evidence="3">DSM 45356</strain>
    </source>
</reference>